<dbReference type="AlphaFoldDB" id="A0A3D8IHL0"/>
<feature type="domain" description="GIY-YIG" evidence="2">
    <location>
        <begin position="2"/>
        <end position="78"/>
    </location>
</feature>
<evidence type="ECO:0000313" key="3">
    <source>
        <dbReference type="EMBL" id="RDU64613.1"/>
    </source>
</evidence>
<name>A0A3D8IHL0_9HELI</name>
<dbReference type="PROSITE" id="PS50164">
    <property type="entry name" value="GIY_YIG"/>
    <property type="match status" value="1"/>
</dbReference>
<dbReference type="InterPro" id="IPR000305">
    <property type="entry name" value="GIY-YIG_endonuc"/>
</dbReference>
<reference evidence="3 4" key="1">
    <citation type="submission" date="2018-04" db="EMBL/GenBank/DDBJ databases">
        <title>Novel Campyloabacter and Helicobacter Species and Strains.</title>
        <authorList>
            <person name="Mannion A.J."/>
            <person name="Shen Z."/>
            <person name="Fox J.G."/>
        </authorList>
    </citation>
    <scope>NUCLEOTIDE SEQUENCE [LARGE SCALE GENOMIC DNA]</scope>
    <source>
        <strain evidence="3 4">MIT 17-337</strain>
    </source>
</reference>
<dbReference type="PANTHER" id="PTHR34477">
    <property type="entry name" value="UPF0213 PROTEIN YHBQ"/>
    <property type="match status" value="1"/>
</dbReference>
<sequence>MKQAYIYIITNKRNGTLYTGVTSDLVKRIYEHKHKLTQGFSAKYGLDMLVYYEIFDNIESAIEREKYLKGKRREFKIKLINDFNPAWEDLYDKIL</sequence>
<accession>A0A3D8IHL0</accession>
<dbReference type="CDD" id="cd10448">
    <property type="entry name" value="GIY-YIG_unchar_3"/>
    <property type="match status" value="1"/>
</dbReference>
<evidence type="ECO:0000259" key="2">
    <source>
        <dbReference type="PROSITE" id="PS50164"/>
    </source>
</evidence>
<dbReference type="PANTHER" id="PTHR34477:SF5">
    <property type="entry name" value="BSL5627 PROTEIN"/>
    <property type="match status" value="1"/>
</dbReference>
<dbReference type="InterPro" id="IPR035901">
    <property type="entry name" value="GIY-YIG_endonuc_sf"/>
</dbReference>
<organism evidence="3 4">
    <name type="scientific">Helicobacter didelphidarum</name>
    <dbReference type="NCBI Taxonomy" id="2040648"/>
    <lineage>
        <taxon>Bacteria</taxon>
        <taxon>Pseudomonadati</taxon>
        <taxon>Campylobacterota</taxon>
        <taxon>Epsilonproteobacteria</taxon>
        <taxon>Campylobacterales</taxon>
        <taxon>Helicobacteraceae</taxon>
        <taxon>Helicobacter</taxon>
    </lineage>
</organism>
<dbReference type="InterPro" id="IPR050190">
    <property type="entry name" value="UPF0213_domain"/>
</dbReference>
<dbReference type="SMART" id="SM00465">
    <property type="entry name" value="GIYc"/>
    <property type="match status" value="1"/>
</dbReference>
<dbReference type="SUPFAM" id="SSF82771">
    <property type="entry name" value="GIY-YIG endonuclease"/>
    <property type="match status" value="1"/>
</dbReference>
<protein>
    <submittedName>
        <fullName evidence="3">Excinuclease ABC subunit C</fullName>
    </submittedName>
</protein>
<dbReference type="RefSeq" id="WP_115543413.1">
    <property type="nucleotide sequence ID" value="NZ_NXLQ01000018.1"/>
</dbReference>
<proteinExistence type="inferred from homology"/>
<dbReference type="Gene3D" id="3.40.1440.10">
    <property type="entry name" value="GIY-YIG endonuclease"/>
    <property type="match status" value="1"/>
</dbReference>
<dbReference type="OrthoDB" id="9807770at2"/>
<dbReference type="Pfam" id="PF01541">
    <property type="entry name" value="GIY-YIG"/>
    <property type="match status" value="1"/>
</dbReference>
<gene>
    <name evidence="3" type="ORF">CQA53_07610</name>
</gene>
<evidence type="ECO:0000256" key="1">
    <source>
        <dbReference type="ARBA" id="ARBA00007435"/>
    </source>
</evidence>
<comment type="caution">
    <text evidence="3">The sequence shown here is derived from an EMBL/GenBank/DDBJ whole genome shotgun (WGS) entry which is preliminary data.</text>
</comment>
<evidence type="ECO:0000313" key="4">
    <source>
        <dbReference type="Proteomes" id="UP000256379"/>
    </source>
</evidence>
<comment type="similarity">
    <text evidence="1">Belongs to the UPF0213 family.</text>
</comment>
<keyword evidence="4" id="KW-1185">Reference proteome</keyword>
<dbReference type="Proteomes" id="UP000256379">
    <property type="component" value="Unassembled WGS sequence"/>
</dbReference>
<dbReference type="EMBL" id="NXLQ01000018">
    <property type="protein sequence ID" value="RDU64613.1"/>
    <property type="molecule type" value="Genomic_DNA"/>
</dbReference>